<accession>A0A7S2BMF3</accession>
<keyword evidence="1" id="KW-0808">Transferase</keyword>
<name>A0A7S2BMF3_9EUKA</name>
<protein>
    <recommendedName>
        <fullName evidence="3">Carbohydrate kinase PfkB domain-containing protein</fullName>
    </recommendedName>
</protein>
<feature type="domain" description="Carbohydrate kinase PfkB" evidence="3">
    <location>
        <begin position="4"/>
        <end position="144"/>
    </location>
</feature>
<dbReference type="AlphaFoldDB" id="A0A7S2BMF3"/>
<dbReference type="PANTHER" id="PTHR10584:SF166">
    <property type="entry name" value="RIBOKINASE"/>
    <property type="match status" value="1"/>
</dbReference>
<dbReference type="EMBL" id="HBGU01004948">
    <property type="protein sequence ID" value="CAD9401182.1"/>
    <property type="molecule type" value="Transcribed_RNA"/>
</dbReference>
<dbReference type="InterPro" id="IPR029056">
    <property type="entry name" value="Ribokinase-like"/>
</dbReference>
<evidence type="ECO:0000313" key="4">
    <source>
        <dbReference type="EMBL" id="CAD9401182.1"/>
    </source>
</evidence>
<proteinExistence type="predicted"/>
<organism evidence="4">
    <name type="scientific">Haptolina brevifila</name>
    <dbReference type="NCBI Taxonomy" id="156173"/>
    <lineage>
        <taxon>Eukaryota</taxon>
        <taxon>Haptista</taxon>
        <taxon>Haptophyta</taxon>
        <taxon>Prymnesiophyceae</taxon>
        <taxon>Prymnesiales</taxon>
        <taxon>Prymnesiaceae</taxon>
        <taxon>Haptolina</taxon>
    </lineage>
</organism>
<evidence type="ECO:0000259" key="3">
    <source>
        <dbReference type="Pfam" id="PF00294"/>
    </source>
</evidence>
<dbReference type="PANTHER" id="PTHR10584">
    <property type="entry name" value="SUGAR KINASE"/>
    <property type="match status" value="1"/>
</dbReference>
<dbReference type="Gene3D" id="3.40.1190.20">
    <property type="match status" value="2"/>
</dbReference>
<evidence type="ECO:0000256" key="1">
    <source>
        <dbReference type="ARBA" id="ARBA00022679"/>
    </source>
</evidence>
<dbReference type="InterPro" id="IPR011611">
    <property type="entry name" value="PfkB_dom"/>
</dbReference>
<dbReference type="InterPro" id="IPR018247">
    <property type="entry name" value="EF_Hand_1_Ca_BS"/>
</dbReference>
<dbReference type="GO" id="GO:0016301">
    <property type="term" value="F:kinase activity"/>
    <property type="evidence" value="ECO:0007669"/>
    <property type="project" value="UniProtKB-KW"/>
</dbReference>
<gene>
    <name evidence="4" type="ORF">CBRE1094_LOCUS2659</name>
</gene>
<dbReference type="SUPFAM" id="SSF53613">
    <property type="entry name" value="Ribokinase-like"/>
    <property type="match status" value="2"/>
</dbReference>
<keyword evidence="2" id="KW-0418">Kinase</keyword>
<dbReference type="PROSITE" id="PS00018">
    <property type="entry name" value="EF_HAND_1"/>
    <property type="match status" value="1"/>
</dbReference>
<evidence type="ECO:0000256" key="2">
    <source>
        <dbReference type="ARBA" id="ARBA00022777"/>
    </source>
</evidence>
<dbReference type="Pfam" id="PF00294">
    <property type="entry name" value="PfkB"/>
    <property type="match status" value="1"/>
</dbReference>
<sequence>MLRFDSHSGGKALNTAVAAAVLQGKGGMKLEERVYLVGCIGSDSAGSVVETFLQLKELSSKVVQSHLYKSNDKQTGVACILNADEAVRVRSLTEDDATVLQGSMVALRGEPVTKWHLQVDGANADLSCSQVAKALQAVAERHREAQPPAVCCLQQELDMTVNLTALEEAKRLGLMTLLRLHDHSKVAHPSSVLHMIDVLCTVERDGFELARKVASGQPHYHAKYERLVKHCEQVRREHEAQQLNVTLNDALETREQEIEATVAIRSKLFEMLSSEVKCASPNCAFLAHSDSAAWNDFGHYCCRKCREHGSEEHGLRCQSVTNHAGIATAVPAAEAADGFAAQAFGRLAKLDEDNDHVISSTEVSKFVRFLSDTFHASAQRANTRQGCQIFTPLLMEAQVKGLYEHAFHGQALLDAGIAKSVIFMNGRSLGAVSVISRTALKLPKLPQRWHSKLGGGHCALYPSIHGKPDRVLHLELRPNEKEVHPTGLVDAFVGSLASSLVDGIPIEDAMPKACFLAAMSTRFKGAAASYIDVHNDEAIDAQLEHFFGEHE</sequence>
<reference evidence="4" key="1">
    <citation type="submission" date="2021-01" db="EMBL/GenBank/DDBJ databases">
        <authorList>
            <person name="Corre E."/>
            <person name="Pelletier E."/>
            <person name="Niang G."/>
            <person name="Scheremetjew M."/>
            <person name="Finn R."/>
            <person name="Kale V."/>
            <person name="Holt S."/>
            <person name="Cochrane G."/>
            <person name="Meng A."/>
            <person name="Brown T."/>
            <person name="Cohen L."/>
        </authorList>
    </citation>
    <scope>NUCLEOTIDE SEQUENCE</scope>
    <source>
        <strain evidence="4">UTEX LB 985</strain>
    </source>
</reference>